<dbReference type="AlphaFoldDB" id="A0A443S4T0"/>
<evidence type="ECO:0000256" key="1">
    <source>
        <dbReference type="ARBA" id="ARBA00011012"/>
    </source>
</evidence>
<organism evidence="2 3">
    <name type="scientific">Leptotrombidium deliense</name>
    <dbReference type="NCBI Taxonomy" id="299467"/>
    <lineage>
        <taxon>Eukaryota</taxon>
        <taxon>Metazoa</taxon>
        <taxon>Ecdysozoa</taxon>
        <taxon>Arthropoda</taxon>
        <taxon>Chelicerata</taxon>
        <taxon>Arachnida</taxon>
        <taxon>Acari</taxon>
        <taxon>Acariformes</taxon>
        <taxon>Trombidiformes</taxon>
        <taxon>Prostigmata</taxon>
        <taxon>Anystina</taxon>
        <taxon>Parasitengona</taxon>
        <taxon>Trombiculoidea</taxon>
        <taxon>Trombiculidae</taxon>
        <taxon>Leptotrombidium</taxon>
    </lineage>
</organism>
<dbReference type="InterPro" id="IPR016024">
    <property type="entry name" value="ARM-type_fold"/>
</dbReference>
<dbReference type="InterPro" id="IPR013878">
    <property type="entry name" value="Mo25"/>
</dbReference>
<dbReference type="Gene3D" id="1.25.10.10">
    <property type="entry name" value="Leucine-rich Repeat Variant"/>
    <property type="match status" value="1"/>
</dbReference>
<dbReference type="STRING" id="299467.A0A443S4T0"/>
<name>A0A443S4T0_9ACAR</name>
<keyword evidence="3" id="KW-1185">Reference proteome</keyword>
<comment type="similarity">
    <text evidence="1">Belongs to the Mo25 family.</text>
</comment>
<reference evidence="2 3" key="1">
    <citation type="journal article" date="2018" name="Gigascience">
        <title>Genomes of trombidid mites reveal novel predicted allergens and laterally-transferred genes associated with secondary metabolism.</title>
        <authorList>
            <person name="Dong X."/>
            <person name="Chaisiri K."/>
            <person name="Xia D."/>
            <person name="Armstrong S.D."/>
            <person name="Fang Y."/>
            <person name="Donnelly M.J."/>
            <person name="Kadowaki T."/>
            <person name="McGarry J.W."/>
            <person name="Darby A.C."/>
            <person name="Makepeace B.L."/>
        </authorList>
    </citation>
    <scope>NUCLEOTIDE SEQUENCE [LARGE SCALE GENOMIC DNA]</scope>
    <source>
        <strain evidence="2">UoL-UT</strain>
    </source>
</reference>
<dbReference type="VEuPathDB" id="VectorBase:LDEU009484"/>
<evidence type="ECO:0000313" key="2">
    <source>
        <dbReference type="EMBL" id="RWS22556.1"/>
    </source>
</evidence>
<dbReference type="EMBL" id="NCKV01008460">
    <property type="protein sequence ID" value="RWS22556.1"/>
    <property type="molecule type" value="Genomic_DNA"/>
</dbReference>
<sequence length="55" mass="6182">MPLFGKSHKGPYELIKSLQESLLSIEKGDKKAEKALEDISKNLVLMKNMLYGTSE</sequence>
<feature type="non-terminal residue" evidence="2">
    <location>
        <position position="55"/>
    </location>
</feature>
<protein>
    <submittedName>
        <fullName evidence="2">Mo25-like protein</fullName>
    </submittedName>
</protein>
<dbReference type="SUPFAM" id="SSF48371">
    <property type="entry name" value="ARM repeat"/>
    <property type="match status" value="1"/>
</dbReference>
<dbReference type="Proteomes" id="UP000288716">
    <property type="component" value="Unassembled WGS sequence"/>
</dbReference>
<dbReference type="Pfam" id="PF08569">
    <property type="entry name" value="Mo25"/>
    <property type="match status" value="1"/>
</dbReference>
<evidence type="ECO:0000313" key="3">
    <source>
        <dbReference type="Proteomes" id="UP000288716"/>
    </source>
</evidence>
<dbReference type="InterPro" id="IPR011989">
    <property type="entry name" value="ARM-like"/>
</dbReference>
<dbReference type="OrthoDB" id="609103at2759"/>
<comment type="caution">
    <text evidence="2">The sequence shown here is derived from an EMBL/GenBank/DDBJ whole genome shotgun (WGS) entry which is preliminary data.</text>
</comment>
<gene>
    <name evidence="2" type="ORF">B4U80_01421</name>
</gene>
<proteinExistence type="inferred from homology"/>
<accession>A0A443S4T0</accession>